<organism evidence="1 2">
    <name type="scientific">Phocaeicola vulgatus str. 3975 RP4</name>
    <dbReference type="NCBI Taxonomy" id="1339352"/>
    <lineage>
        <taxon>Bacteria</taxon>
        <taxon>Pseudomonadati</taxon>
        <taxon>Bacteroidota</taxon>
        <taxon>Bacteroidia</taxon>
        <taxon>Bacteroidales</taxon>
        <taxon>Bacteroidaceae</taxon>
        <taxon>Phocaeicola</taxon>
    </lineage>
</organism>
<dbReference type="EMBL" id="JNHM01000129">
    <property type="protein sequence ID" value="KDS46140.1"/>
    <property type="molecule type" value="Genomic_DNA"/>
</dbReference>
<proteinExistence type="predicted"/>
<accession>A0A069S609</accession>
<dbReference type="AlphaFoldDB" id="A0A069S609"/>
<name>A0A069S609_PHOVU</name>
<reference evidence="1 2" key="1">
    <citation type="submission" date="2014-04" db="EMBL/GenBank/DDBJ databases">
        <authorList>
            <person name="Sears C."/>
            <person name="Carroll K."/>
            <person name="Sack B.R."/>
            <person name="Qadri F."/>
            <person name="Myers L.L."/>
            <person name="Chung G.-T."/>
            <person name="Escheverria P."/>
            <person name="Fraser C.M."/>
            <person name="Sadzewicz L."/>
            <person name="Shefchek K.A."/>
            <person name="Tallon L."/>
            <person name="Das S.P."/>
            <person name="Daugherty S."/>
            <person name="Mongodin E.F."/>
        </authorList>
    </citation>
    <scope>NUCLEOTIDE SEQUENCE [LARGE SCALE GENOMIC DNA]</scope>
    <source>
        <strain evidence="1 2">3975 RP4</strain>
    </source>
</reference>
<evidence type="ECO:0000313" key="1">
    <source>
        <dbReference type="EMBL" id="KDS46140.1"/>
    </source>
</evidence>
<gene>
    <name evidence="1" type="ORF">M099_3728</name>
</gene>
<sequence>MNLRGGQEPVPGKNVTDITFVFVKYAGISPAMLQFCSQCVLIHFQVPAHRTSMQTKLERNLTFVKSF</sequence>
<evidence type="ECO:0000313" key="2">
    <source>
        <dbReference type="Proteomes" id="UP000027661"/>
    </source>
</evidence>
<protein>
    <submittedName>
        <fullName evidence="1">Uncharacterized protein</fullName>
    </submittedName>
</protein>
<dbReference type="Proteomes" id="UP000027661">
    <property type="component" value="Unassembled WGS sequence"/>
</dbReference>
<comment type="caution">
    <text evidence="1">The sequence shown here is derived from an EMBL/GenBank/DDBJ whole genome shotgun (WGS) entry which is preliminary data.</text>
</comment>